<dbReference type="PRINTS" id="PR00119">
    <property type="entry name" value="CATATPASE"/>
</dbReference>
<feature type="transmembrane region" description="Helical" evidence="9">
    <location>
        <begin position="302"/>
        <end position="327"/>
    </location>
</feature>
<dbReference type="Gene3D" id="2.70.150.10">
    <property type="entry name" value="Calcium-transporting ATPase, cytoplasmic transduction domain A"/>
    <property type="match status" value="1"/>
</dbReference>
<dbReference type="GO" id="GO:0006883">
    <property type="term" value="P:intracellular sodium ion homeostasis"/>
    <property type="evidence" value="ECO:0007669"/>
    <property type="project" value="TreeGrafter"/>
</dbReference>
<dbReference type="InterPro" id="IPR004014">
    <property type="entry name" value="ATPase_P-typ_cation-transptr_N"/>
</dbReference>
<evidence type="ECO:0000256" key="8">
    <source>
        <dbReference type="SAM" id="MobiDB-lite"/>
    </source>
</evidence>
<gene>
    <name evidence="11" type="ORF">BJ554DRAFT_4183</name>
</gene>
<dbReference type="EMBL" id="JAEFCI010012183">
    <property type="protein sequence ID" value="KAG5456155.1"/>
    <property type="molecule type" value="Genomic_DNA"/>
</dbReference>
<dbReference type="PANTHER" id="PTHR43294">
    <property type="entry name" value="SODIUM/POTASSIUM-TRANSPORTING ATPASE SUBUNIT ALPHA"/>
    <property type="match status" value="1"/>
</dbReference>
<keyword evidence="2" id="KW-1003">Cell membrane</keyword>
<dbReference type="GO" id="GO:0005391">
    <property type="term" value="F:P-type sodium:potassium-exchanging transporter activity"/>
    <property type="evidence" value="ECO:0007669"/>
    <property type="project" value="TreeGrafter"/>
</dbReference>
<dbReference type="Pfam" id="PF00690">
    <property type="entry name" value="Cation_ATPase_N"/>
    <property type="match status" value="1"/>
</dbReference>
<dbReference type="Gene3D" id="1.20.1110.10">
    <property type="entry name" value="Calcium-transporting ATPase, transmembrane domain"/>
    <property type="match status" value="1"/>
</dbReference>
<feature type="region of interest" description="Disordered" evidence="8">
    <location>
        <begin position="191"/>
        <end position="214"/>
    </location>
</feature>
<evidence type="ECO:0000259" key="10">
    <source>
        <dbReference type="SMART" id="SM00831"/>
    </source>
</evidence>
<dbReference type="GO" id="GO:0036376">
    <property type="term" value="P:sodium ion export across plasma membrane"/>
    <property type="evidence" value="ECO:0007669"/>
    <property type="project" value="TreeGrafter"/>
</dbReference>
<evidence type="ECO:0000256" key="3">
    <source>
        <dbReference type="ARBA" id="ARBA00022692"/>
    </source>
</evidence>
<organism evidence="11 12">
    <name type="scientific">Olpidium bornovanus</name>
    <dbReference type="NCBI Taxonomy" id="278681"/>
    <lineage>
        <taxon>Eukaryota</taxon>
        <taxon>Fungi</taxon>
        <taxon>Fungi incertae sedis</taxon>
        <taxon>Olpidiomycota</taxon>
        <taxon>Olpidiomycotina</taxon>
        <taxon>Olpidiomycetes</taxon>
        <taxon>Olpidiales</taxon>
        <taxon>Olpidiaceae</taxon>
        <taxon>Olpidium</taxon>
    </lineage>
</organism>
<keyword evidence="7 9" id="KW-0472">Membrane</keyword>
<evidence type="ECO:0000256" key="9">
    <source>
        <dbReference type="SAM" id="Phobius"/>
    </source>
</evidence>
<accession>A0A8H8DF44</accession>
<keyword evidence="6 9" id="KW-1133">Transmembrane helix</keyword>
<dbReference type="GO" id="GO:0016887">
    <property type="term" value="F:ATP hydrolysis activity"/>
    <property type="evidence" value="ECO:0007669"/>
    <property type="project" value="InterPro"/>
</dbReference>
<dbReference type="InterPro" id="IPR023298">
    <property type="entry name" value="ATPase_P-typ_TM_dom_sf"/>
</dbReference>
<dbReference type="SUPFAM" id="SSF81653">
    <property type="entry name" value="Calcium ATPase, transduction domain A"/>
    <property type="match status" value="1"/>
</dbReference>
<dbReference type="GO" id="GO:1990573">
    <property type="term" value="P:potassium ion import across plasma membrane"/>
    <property type="evidence" value="ECO:0007669"/>
    <property type="project" value="TreeGrafter"/>
</dbReference>
<reference evidence="11 12" key="1">
    <citation type="journal article" name="Sci. Rep.">
        <title>Genome-scale phylogenetic analyses confirm Olpidium as the closest living zoosporic fungus to the non-flagellated, terrestrial fungi.</title>
        <authorList>
            <person name="Chang Y."/>
            <person name="Rochon D."/>
            <person name="Sekimoto S."/>
            <person name="Wang Y."/>
            <person name="Chovatia M."/>
            <person name="Sandor L."/>
            <person name="Salamov A."/>
            <person name="Grigoriev I.V."/>
            <person name="Stajich J.E."/>
            <person name="Spatafora J.W."/>
        </authorList>
    </citation>
    <scope>NUCLEOTIDE SEQUENCE [LARGE SCALE GENOMIC DNA]</scope>
    <source>
        <strain evidence="11">S191</strain>
    </source>
</reference>
<keyword evidence="12" id="KW-1185">Reference proteome</keyword>
<dbReference type="InterPro" id="IPR050510">
    <property type="entry name" value="Cation_transp_ATPase_P-type"/>
</dbReference>
<dbReference type="InterPro" id="IPR059000">
    <property type="entry name" value="ATPase_P-type_domA"/>
</dbReference>
<name>A0A8H8DF44_9FUNG</name>
<feature type="transmembrane region" description="Helical" evidence="9">
    <location>
        <begin position="107"/>
        <end position="126"/>
    </location>
</feature>
<evidence type="ECO:0000256" key="2">
    <source>
        <dbReference type="ARBA" id="ARBA00022475"/>
    </source>
</evidence>
<dbReference type="InterPro" id="IPR001757">
    <property type="entry name" value="P_typ_ATPase"/>
</dbReference>
<dbReference type="GO" id="GO:1902600">
    <property type="term" value="P:proton transmembrane transport"/>
    <property type="evidence" value="ECO:0007669"/>
    <property type="project" value="TreeGrafter"/>
</dbReference>
<dbReference type="SMART" id="SM00831">
    <property type="entry name" value="Cation_ATPase_N"/>
    <property type="match status" value="1"/>
</dbReference>
<feature type="non-terminal residue" evidence="11">
    <location>
        <position position="369"/>
    </location>
</feature>
<comment type="caution">
    <text evidence="11">The sequence shown here is derived from an EMBL/GenBank/DDBJ whole genome shotgun (WGS) entry which is preliminary data.</text>
</comment>
<sequence length="369" mass="39698">MPRVSFKPDRLRLWQDEHLLTVEELAARYKTSVNIEAPGESHGLASADAQERLERNGLNRLTPPKDKSAFVVFLGYLCNLFNLLLLVSGVLNYLLLAVDPVGNKPSIIYGSILVGVAFLNAAIEYYQEAKSAAILKGFMNLIPANATAMRDGKLSSVQAQTLVVGDVVFTRLGDKVPADLALFHTSEMKVDNSSLTGESEPQERKGRNAAGAHNPLEAPNLAFNGTLVVAGEGYGVVVRTGDNTVLGQIAGMTQKEKKNPSPMSMEIDHLVKITAAIAIVFAIIFFGISFTVYSVLSQNINFAIGVLVAFVPQGLPATVTMLLTIAAKRMSKQNVLIKDLQGVETLGAITLLATDKTGTLTRNQMTVTN</sequence>
<dbReference type="GO" id="GO:0030007">
    <property type="term" value="P:intracellular potassium ion homeostasis"/>
    <property type="evidence" value="ECO:0007669"/>
    <property type="project" value="TreeGrafter"/>
</dbReference>
<keyword evidence="5" id="KW-0067">ATP-binding</keyword>
<evidence type="ECO:0000256" key="1">
    <source>
        <dbReference type="ARBA" id="ARBA00004651"/>
    </source>
</evidence>
<dbReference type="Proteomes" id="UP000673691">
    <property type="component" value="Unassembled WGS sequence"/>
</dbReference>
<dbReference type="Gene3D" id="3.40.50.1000">
    <property type="entry name" value="HAD superfamily/HAD-like"/>
    <property type="match status" value="1"/>
</dbReference>
<evidence type="ECO:0000256" key="5">
    <source>
        <dbReference type="ARBA" id="ARBA00022840"/>
    </source>
</evidence>
<dbReference type="SUPFAM" id="SSF81665">
    <property type="entry name" value="Calcium ATPase, transmembrane domain M"/>
    <property type="match status" value="1"/>
</dbReference>
<comment type="subcellular location">
    <subcellularLocation>
        <location evidence="1">Cell membrane</location>
        <topology evidence="1">Multi-pass membrane protein</topology>
    </subcellularLocation>
</comment>
<evidence type="ECO:0000313" key="12">
    <source>
        <dbReference type="Proteomes" id="UP000673691"/>
    </source>
</evidence>
<evidence type="ECO:0000256" key="4">
    <source>
        <dbReference type="ARBA" id="ARBA00022741"/>
    </source>
</evidence>
<keyword evidence="3 9" id="KW-0812">Transmembrane</keyword>
<feature type="domain" description="Cation-transporting P-type ATPase N-terminal" evidence="10">
    <location>
        <begin position="16"/>
        <end position="97"/>
    </location>
</feature>
<dbReference type="PROSITE" id="PS00154">
    <property type="entry name" value="ATPASE_E1_E2"/>
    <property type="match status" value="1"/>
</dbReference>
<dbReference type="InterPro" id="IPR008250">
    <property type="entry name" value="ATPase_P-typ_transduc_dom_A_sf"/>
</dbReference>
<dbReference type="NCBIfam" id="TIGR01494">
    <property type="entry name" value="ATPase_P-type"/>
    <property type="match status" value="1"/>
</dbReference>
<dbReference type="InterPro" id="IPR023214">
    <property type="entry name" value="HAD_sf"/>
</dbReference>
<dbReference type="PRINTS" id="PR00121">
    <property type="entry name" value="NAKATPASE"/>
</dbReference>
<proteinExistence type="predicted"/>
<dbReference type="Pfam" id="PF00122">
    <property type="entry name" value="E1-E2_ATPase"/>
    <property type="match status" value="1"/>
</dbReference>
<protein>
    <submittedName>
        <fullName evidence="11">E1-E2 ATPase-domain-containing protein</fullName>
    </submittedName>
</protein>
<feature type="transmembrane region" description="Helical" evidence="9">
    <location>
        <begin position="273"/>
        <end position="296"/>
    </location>
</feature>
<evidence type="ECO:0000256" key="6">
    <source>
        <dbReference type="ARBA" id="ARBA00022989"/>
    </source>
</evidence>
<dbReference type="AlphaFoldDB" id="A0A8H8DF44"/>
<evidence type="ECO:0000313" key="11">
    <source>
        <dbReference type="EMBL" id="KAG5456155.1"/>
    </source>
</evidence>
<dbReference type="PANTHER" id="PTHR43294:SF21">
    <property type="entry name" value="CATION TRANSPORTING ATPASE"/>
    <property type="match status" value="1"/>
</dbReference>
<evidence type="ECO:0000256" key="7">
    <source>
        <dbReference type="ARBA" id="ARBA00023136"/>
    </source>
</evidence>
<dbReference type="InterPro" id="IPR018303">
    <property type="entry name" value="ATPase_P-typ_P_site"/>
</dbReference>
<dbReference type="GO" id="GO:0005886">
    <property type="term" value="C:plasma membrane"/>
    <property type="evidence" value="ECO:0007669"/>
    <property type="project" value="UniProtKB-SubCell"/>
</dbReference>
<dbReference type="OrthoDB" id="158672at2759"/>
<dbReference type="GO" id="GO:0005524">
    <property type="term" value="F:ATP binding"/>
    <property type="evidence" value="ECO:0007669"/>
    <property type="project" value="UniProtKB-KW"/>
</dbReference>
<keyword evidence="4" id="KW-0547">Nucleotide-binding</keyword>
<feature type="transmembrane region" description="Helical" evidence="9">
    <location>
        <begin position="70"/>
        <end position="95"/>
    </location>
</feature>